<name>A0A8J2K3X9_9HEXA</name>
<keyword evidence="4" id="KW-1185">Reference proteome</keyword>
<evidence type="ECO:0000256" key="1">
    <source>
        <dbReference type="SAM" id="Coils"/>
    </source>
</evidence>
<sequence length="312" mass="35651">MAEKRNTRRNNTNESECQNDPATIRTINNVAETVESEEDTMTPNDETEKKKRMIDILLDLQKDSKEAKITLKKLSQDVEALSKDVKEVKSVVIAHSKRILASETTTDSHKKKLDEIETKVNVHNKRQDAEIIHLRNEILARRNIENLRYCIISGIKIPKDASKDQIKIEVEKVLNLTGIDLNCVEDAKILPWRTNSALKCRFTSAAAVRSLLRNSSKLKGTEFYIQQELSVDQRRVRNFTIESVKCIIADDQSLNFSIKSWRYLICKSRDGVKEFLYESDGAAIVKAKHEWVYPPTTRKKNIPAPQAGVSQT</sequence>
<gene>
    <name evidence="3" type="ORF">AFUS01_LOCUS20286</name>
</gene>
<reference evidence="3" key="1">
    <citation type="submission" date="2021-06" db="EMBL/GenBank/DDBJ databases">
        <authorList>
            <person name="Hodson N. C."/>
            <person name="Mongue J. A."/>
            <person name="Jaron S. K."/>
        </authorList>
    </citation>
    <scope>NUCLEOTIDE SEQUENCE</scope>
</reference>
<dbReference type="Proteomes" id="UP000708208">
    <property type="component" value="Unassembled WGS sequence"/>
</dbReference>
<dbReference type="OrthoDB" id="7555353at2759"/>
<evidence type="ECO:0000313" key="3">
    <source>
        <dbReference type="EMBL" id="CAG7731712.1"/>
    </source>
</evidence>
<dbReference type="EMBL" id="CAJVCH010218226">
    <property type="protein sequence ID" value="CAG7731712.1"/>
    <property type="molecule type" value="Genomic_DNA"/>
</dbReference>
<keyword evidence="1" id="KW-0175">Coiled coil</keyword>
<feature type="coiled-coil region" evidence="1">
    <location>
        <begin position="57"/>
        <end position="91"/>
    </location>
</feature>
<evidence type="ECO:0000313" key="4">
    <source>
        <dbReference type="Proteomes" id="UP000708208"/>
    </source>
</evidence>
<feature type="region of interest" description="Disordered" evidence="2">
    <location>
        <begin position="1"/>
        <end position="22"/>
    </location>
</feature>
<accession>A0A8J2K3X9</accession>
<proteinExistence type="predicted"/>
<organism evidence="3 4">
    <name type="scientific">Allacma fusca</name>
    <dbReference type="NCBI Taxonomy" id="39272"/>
    <lineage>
        <taxon>Eukaryota</taxon>
        <taxon>Metazoa</taxon>
        <taxon>Ecdysozoa</taxon>
        <taxon>Arthropoda</taxon>
        <taxon>Hexapoda</taxon>
        <taxon>Collembola</taxon>
        <taxon>Symphypleona</taxon>
        <taxon>Sminthuridae</taxon>
        <taxon>Allacma</taxon>
    </lineage>
</organism>
<evidence type="ECO:0000256" key="2">
    <source>
        <dbReference type="SAM" id="MobiDB-lite"/>
    </source>
</evidence>
<comment type="caution">
    <text evidence="3">The sequence shown here is derived from an EMBL/GenBank/DDBJ whole genome shotgun (WGS) entry which is preliminary data.</text>
</comment>
<protein>
    <submittedName>
        <fullName evidence="3">Uncharacterized protein</fullName>
    </submittedName>
</protein>
<dbReference type="AlphaFoldDB" id="A0A8J2K3X9"/>